<dbReference type="GO" id="GO:0005634">
    <property type="term" value="C:nucleus"/>
    <property type="evidence" value="ECO:0007669"/>
    <property type="project" value="TreeGrafter"/>
</dbReference>
<evidence type="ECO:0000313" key="6">
    <source>
        <dbReference type="Proteomes" id="UP000646827"/>
    </source>
</evidence>
<feature type="domain" description="UBA" evidence="3">
    <location>
        <begin position="4"/>
        <end position="44"/>
    </location>
</feature>
<accession>A0A8H7VI23</accession>
<evidence type="ECO:0008006" key="7">
    <source>
        <dbReference type="Google" id="ProtNLM"/>
    </source>
</evidence>
<feature type="domain" description="USP" evidence="4">
    <location>
        <begin position="186"/>
        <end position="655"/>
    </location>
</feature>
<feature type="region of interest" description="Disordered" evidence="2">
    <location>
        <begin position="678"/>
        <end position="752"/>
    </location>
</feature>
<feature type="compositionally biased region" description="Basic and acidic residues" evidence="2">
    <location>
        <begin position="62"/>
        <end position="72"/>
    </location>
</feature>
<dbReference type="InterPro" id="IPR009060">
    <property type="entry name" value="UBA-like_sf"/>
</dbReference>
<evidence type="ECO:0000256" key="2">
    <source>
        <dbReference type="SAM" id="MobiDB-lite"/>
    </source>
</evidence>
<proteinExistence type="predicted"/>
<dbReference type="InterPro" id="IPR028889">
    <property type="entry name" value="USP"/>
</dbReference>
<dbReference type="Gene3D" id="3.90.70.10">
    <property type="entry name" value="Cysteine proteinases"/>
    <property type="match status" value="1"/>
</dbReference>
<dbReference type="OrthoDB" id="443682at2759"/>
<dbReference type="PROSITE" id="PS50030">
    <property type="entry name" value="UBA"/>
    <property type="match status" value="1"/>
</dbReference>
<feature type="compositionally biased region" description="Basic and acidic residues" evidence="2">
    <location>
        <begin position="739"/>
        <end position="752"/>
    </location>
</feature>
<dbReference type="PROSITE" id="PS50235">
    <property type="entry name" value="USP_3"/>
    <property type="match status" value="1"/>
</dbReference>
<feature type="coiled-coil region" evidence="1">
    <location>
        <begin position="471"/>
        <end position="498"/>
    </location>
</feature>
<organism evidence="5 6">
    <name type="scientific">Circinella minor</name>
    <dbReference type="NCBI Taxonomy" id="1195481"/>
    <lineage>
        <taxon>Eukaryota</taxon>
        <taxon>Fungi</taxon>
        <taxon>Fungi incertae sedis</taxon>
        <taxon>Mucoromycota</taxon>
        <taxon>Mucoromycotina</taxon>
        <taxon>Mucoromycetes</taxon>
        <taxon>Mucorales</taxon>
        <taxon>Lichtheimiaceae</taxon>
        <taxon>Circinella</taxon>
    </lineage>
</organism>
<dbReference type="PANTHER" id="PTHR39597:SF1">
    <property type="entry name" value="UBA DOMAIN-CONTAINING PROTEIN RUP1"/>
    <property type="match status" value="1"/>
</dbReference>
<dbReference type="PANTHER" id="PTHR39597">
    <property type="entry name" value="UBA DOMAIN-CONTAINING PROTEIN RUP1"/>
    <property type="match status" value="1"/>
</dbReference>
<evidence type="ECO:0000313" key="5">
    <source>
        <dbReference type="EMBL" id="KAG2219682.1"/>
    </source>
</evidence>
<feature type="compositionally biased region" description="Low complexity" evidence="2">
    <location>
        <begin position="100"/>
        <end position="111"/>
    </location>
</feature>
<keyword evidence="6" id="KW-1185">Reference proteome</keyword>
<dbReference type="InterPro" id="IPR055335">
    <property type="entry name" value="Ucp6/RUP1"/>
</dbReference>
<dbReference type="SUPFAM" id="SSF46934">
    <property type="entry name" value="UBA-like"/>
    <property type="match status" value="1"/>
</dbReference>
<dbReference type="Pfam" id="PF00443">
    <property type="entry name" value="UCH"/>
    <property type="match status" value="1"/>
</dbReference>
<dbReference type="AlphaFoldDB" id="A0A8H7VI23"/>
<evidence type="ECO:0000259" key="3">
    <source>
        <dbReference type="PROSITE" id="PS50030"/>
    </source>
</evidence>
<dbReference type="GO" id="GO:0004843">
    <property type="term" value="F:cysteine-type deubiquitinase activity"/>
    <property type="evidence" value="ECO:0007669"/>
    <property type="project" value="InterPro"/>
</dbReference>
<evidence type="ECO:0000259" key="4">
    <source>
        <dbReference type="PROSITE" id="PS50235"/>
    </source>
</evidence>
<feature type="region of interest" description="Disordered" evidence="2">
    <location>
        <begin position="46"/>
        <end position="86"/>
    </location>
</feature>
<dbReference type="GO" id="GO:0016579">
    <property type="term" value="P:protein deubiquitination"/>
    <property type="evidence" value="ECO:0007669"/>
    <property type="project" value="InterPro"/>
</dbReference>
<dbReference type="InterPro" id="IPR038765">
    <property type="entry name" value="Papain-like_cys_pep_sf"/>
</dbReference>
<dbReference type="Gene3D" id="1.10.8.10">
    <property type="entry name" value="DNA helicase RuvA subunit, C-terminal domain"/>
    <property type="match status" value="1"/>
</dbReference>
<name>A0A8H7VI23_9FUNG</name>
<keyword evidence="1" id="KW-0175">Coiled coil</keyword>
<protein>
    <recommendedName>
        <fullName evidence="7">UBA domain-containing protein</fullName>
    </recommendedName>
</protein>
<dbReference type="EMBL" id="JAEPRB010000168">
    <property type="protein sequence ID" value="KAG2219682.1"/>
    <property type="molecule type" value="Genomic_DNA"/>
</dbReference>
<dbReference type="InterPro" id="IPR015940">
    <property type="entry name" value="UBA"/>
</dbReference>
<comment type="caution">
    <text evidence="5">The sequence shown here is derived from an EMBL/GenBank/DDBJ whole genome shotgun (WGS) entry which is preliminary data.</text>
</comment>
<evidence type="ECO:0000256" key="1">
    <source>
        <dbReference type="SAM" id="Coils"/>
    </source>
</evidence>
<feature type="region of interest" description="Disordered" evidence="2">
    <location>
        <begin position="95"/>
        <end position="114"/>
    </location>
</feature>
<feature type="compositionally biased region" description="Polar residues" evidence="2">
    <location>
        <begin position="691"/>
        <end position="702"/>
    </location>
</feature>
<gene>
    <name evidence="5" type="ORF">INT45_001854</name>
</gene>
<dbReference type="SMART" id="SM00165">
    <property type="entry name" value="UBA"/>
    <property type="match status" value="1"/>
</dbReference>
<dbReference type="Proteomes" id="UP000646827">
    <property type="component" value="Unassembled WGS sequence"/>
</dbReference>
<dbReference type="GO" id="GO:0005829">
    <property type="term" value="C:cytosol"/>
    <property type="evidence" value="ECO:0007669"/>
    <property type="project" value="TreeGrafter"/>
</dbReference>
<sequence>MATEEKEQAITTLQDLGISRKQAVKALARYGYDVGRAADYVFSGNAIDTDSENENDTQVSDTNKRNDNEKIINGKQVSSSSSSSSLSSLSAKGMIKLDDNNNNNNDNDNNNYTEDVPFFKDTGPKHLIKDFDRKAESSTTVSYDPAMWSVVPAKPDLNTNVATPSLTWWVDPEDPSDRLAALDVPIGLRPPQFNHPYLPVILQSLFHITLFQYRVLAYRPTAAIWGSTSCYWEGSGESVPSLQRPICHDSSENNENNNIDNDVSKSLTNTVKSVAELQKLFAFLGYSKRQYVNISQFARSLDTKDGKNGNWDMQDMSIDEFMEIIINILLEADNQRDTEEAVENFHSLFSLRARVEYGGDVDNEEIFYLTLNFTEQTLSFHECLGPLVYESGVYEDDDASDNLSFSSDEVSLIGGRAFKLTTFERVPPILLVTLEDKTLNKTRAGSNTYDKYRVDKTLYMDRYLFENREKILESHKQAQEWRDEIKHAKERIAKLKDNNVLIFWNTSFDQGKTVTMDKREILSKTIDYFAERSTEETIQSLQSVLGQVQDTITARLEEMEGLVKQRSNDLQNLFDGPEYHKIPYDIRAILHHDGMNGPGHYWGYIWVEPGEENLLQDIPNDMEGWFRFCDANVRPSNEEEIFNESLNPFAVYVDKDNEEFEEEIQAYNRRDHIIEERANSPGLTDPGDGDSVSTGDAGSTGTAVGGHIMTLMDESQESEQNPPAEPPADSASQEQSISESERMDSSFSFEERQQQIEKNKTFAVTNEYILQENLNEYINMLLFTMEQCSGDDYRLLKNFEAFLAKLRNSTALEYCIYTYTDNREGEAPIFREEESRKDNQLGALWFEFDKFTNIGSIVTRALVEFDKERYQEATVLFIQAQQEEAKWKAHLLMETDMLERLSNIEDLGFTGVIQRFGKQCIKVLNERAQTKAADPAYRTRGLKDAIQVARYAQTIIGPEKLASDPTFGEMREEWLRYSELQGANLKGSQADLLNELIMAYLETESAMTNEPHGSNLTASPIFIQDDLELVWEKYQRALQNATIRFNDNF</sequence>
<dbReference type="SUPFAM" id="SSF54001">
    <property type="entry name" value="Cysteine proteinases"/>
    <property type="match status" value="1"/>
</dbReference>
<reference evidence="5 6" key="1">
    <citation type="submission" date="2020-12" db="EMBL/GenBank/DDBJ databases">
        <title>Metabolic potential, ecology and presence of endohyphal bacteria is reflected in genomic diversity of Mucoromycotina.</title>
        <authorList>
            <person name="Muszewska A."/>
            <person name="Okrasinska A."/>
            <person name="Steczkiewicz K."/>
            <person name="Drgas O."/>
            <person name="Orlowska M."/>
            <person name="Perlinska-Lenart U."/>
            <person name="Aleksandrzak-Piekarczyk T."/>
            <person name="Szatraj K."/>
            <person name="Zielenkiewicz U."/>
            <person name="Pilsyk S."/>
            <person name="Malc E."/>
            <person name="Mieczkowski P."/>
            <person name="Kruszewska J.S."/>
            <person name="Biernat P."/>
            <person name="Pawlowska J."/>
        </authorList>
    </citation>
    <scope>NUCLEOTIDE SEQUENCE [LARGE SCALE GENOMIC DNA]</scope>
    <source>
        <strain evidence="5 6">CBS 142.35</strain>
    </source>
</reference>
<dbReference type="InterPro" id="IPR001394">
    <property type="entry name" value="Peptidase_C19_UCH"/>
</dbReference>